<comment type="similarity">
    <text evidence="1">Belongs to the LysR transcriptional regulatory family.</text>
</comment>
<dbReference type="InterPro" id="IPR036390">
    <property type="entry name" value="WH_DNA-bd_sf"/>
</dbReference>
<keyword evidence="3" id="KW-0238">DNA-binding</keyword>
<dbReference type="FunFam" id="1.10.10.10:FF:000001">
    <property type="entry name" value="LysR family transcriptional regulator"/>
    <property type="match status" value="1"/>
</dbReference>
<evidence type="ECO:0000256" key="4">
    <source>
        <dbReference type="ARBA" id="ARBA00023163"/>
    </source>
</evidence>
<evidence type="ECO:0000256" key="3">
    <source>
        <dbReference type="ARBA" id="ARBA00023125"/>
    </source>
</evidence>
<dbReference type="InterPro" id="IPR000847">
    <property type="entry name" value="LysR_HTH_N"/>
</dbReference>
<dbReference type="Pfam" id="PF00126">
    <property type="entry name" value="HTH_1"/>
    <property type="match status" value="1"/>
</dbReference>
<dbReference type="PANTHER" id="PTHR30419:SF30">
    <property type="entry name" value="LYSR FAMILY TRANSCRIPTIONAL REGULATOR"/>
    <property type="match status" value="1"/>
</dbReference>
<dbReference type="InterPro" id="IPR050950">
    <property type="entry name" value="HTH-type_LysR_regulators"/>
</dbReference>
<dbReference type="Pfam" id="PF03466">
    <property type="entry name" value="LysR_substrate"/>
    <property type="match status" value="1"/>
</dbReference>
<evidence type="ECO:0000256" key="2">
    <source>
        <dbReference type="ARBA" id="ARBA00023015"/>
    </source>
</evidence>
<feature type="domain" description="HTH lysR-type" evidence="6">
    <location>
        <begin position="34"/>
        <end position="90"/>
    </location>
</feature>
<dbReference type="GO" id="GO:0003700">
    <property type="term" value="F:DNA-binding transcription factor activity"/>
    <property type="evidence" value="ECO:0007669"/>
    <property type="project" value="InterPro"/>
</dbReference>
<dbReference type="SUPFAM" id="SSF53850">
    <property type="entry name" value="Periplasmic binding protein-like II"/>
    <property type="match status" value="1"/>
</dbReference>
<dbReference type="EMBL" id="JACHWZ010000006">
    <property type="protein sequence ID" value="MBB3060923.1"/>
    <property type="molecule type" value="Genomic_DNA"/>
</dbReference>
<keyword evidence="2" id="KW-0805">Transcription regulation</keyword>
<dbReference type="SUPFAM" id="SSF46785">
    <property type="entry name" value="Winged helix' DNA-binding domain"/>
    <property type="match status" value="1"/>
</dbReference>
<evidence type="ECO:0000259" key="6">
    <source>
        <dbReference type="PROSITE" id="PS50931"/>
    </source>
</evidence>
<dbReference type="AlphaFoldDB" id="A0A7W4WC11"/>
<dbReference type="InterPro" id="IPR036388">
    <property type="entry name" value="WH-like_DNA-bd_sf"/>
</dbReference>
<gene>
    <name evidence="7" type="ORF">FHS09_001743</name>
</gene>
<comment type="caution">
    <text evidence="7">The sequence shown here is derived from an EMBL/GenBank/DDBJ whole genome shotgun (WGS) entry which is preliminary data.</text>
</comment>
<dbReference type="GO" id="GO:0005829">
    <property type="term" value="C:cytosol"/>
    <property type="evidence" value="ECO:0007669"/>
    <property type="project" value="TreeGrafter"/>
</dbReference>
<organism evidence="7 8">
    <name type="scientific">Microbulbifer rhizosphaerae</name>
    <dbReference type="NCBI Taxonomy" id="1562603"/>
    <lineage>
        <taxon>Bacteria</taxon>
        <taxon>Pseudomonadati</taxon>
        <taxon>Pseudomonadota</taxon>
        <taxon>Gammaproteobacteria</taxon>
        <taxon>Cellvibrionales</taxon>
        <taxon>Microbulbiferaceae</taxon>
        <taxon>Microbulbifer</taxon>
    </lineage>
</organism>
<dbReference type="Gene3D" id="1.10.10.10">
    <property type="entry name" value="Winged helix-like DNA-binding domain superfamily/Winged helix DNA-binding domain"/>
    <property type="match status" value="1"/>
</dbReference>
<dbReference type="GO" id="GO:0003677">
    <property type="term" value="F:DNA binding"/>
    <property type="evidence" value="ECO:0007669"/>
    <property type="project" value="UniProtKB-KW"/>
</dbReference>
<name>A0A7W4WC11_9GAMM</name>
<sequence>MAAIKLASQHHRSRPTAAPTKGQGTEKEVCLSATVKQLRAFVTAARTRSLAEASAQLHISQPALSVAIRNLESAAGGPLFNRDSRQLALTPEGREFLDRAEQLLRTWDQSLDAIQQRFRLQRGQLSLAVIPAFAFNRLPDLLARFHNLHPEINILLEDIVMERVLQAVLEGRVELGISFRPDDLAGLEFVPCGEDRFVAVLPPGHPLAQRKSLRWADLAAEPFIAMNRGSAIRRWTDQAFASSGKAVRLLCEANQLSTIGQLVSVGLGVSAVPSLCESQMRDCGLKCLPLSGPVVAQPVGVLLRGRGDISAPAQAFLELVTGKPKEQPPSSAQPGERK</sequence>
<dbReference type="InterPro" id="IPR005119">
    <property type="entry name" value="LysR_subst-bd"/>
</dbReference>
<feature type="region of interest" description="Disordered" evidence="5">
    <location>
        <begin position="1"/>
        <end position="26"/>
    </location>
</feature>
<dbReference type="PRINTS" id="PR00039">
    <property type="entry name" value="HTHLYSR"/>
</dbReference>
<reference evidence="7 8" key="1">
    <citation type="submission" date="2020-08" db="EMBL/GenBank/DDBJ databases">
        <title>Genomic Encyclopedia of Type Strains, Phase III (KMG-III): the genomes of soil and plant-associated and newly described type strains.</title>
        <authorList>
            <person name="Whitman W."/>
        </authorList>
    </citation>
    <scope>NUCLEOTIDE SEQUENCE [LARGE SCALE GENOMIC DNA]</scope>
    <source>
        <strain evidence="7 8">CECT 8799</strain>
    </source>
</reference>
<dbReference type="CDD" id="cd08440">
    <property type="entry name" value="PBP2_LTTR_like_4"/>
    <property type="match status" value="1"/>
</dbReference>
<dbReference type="PROSITE" id="PS50931">
    <property type="entry name" value="HTH_LYSR"/>
    <property type="match status" value="1"/>
</dbReference>
<evidence type="ECO:0000313" key="7">
    <source>
        <dbReference type="EMBL" id="MBB3060923.1"/>
    </source>
</evidence>
<dbReference type="Proteomes" id="UP000535937">
    <property type="component" value="Unassembled WGS sequence"/>
</dbReference>
<dbReference type="PANTHER" id="PTHR30419">
    <property type="entry name" value="HTH-TYPE TRANSCRIPTIONAL REGULATOR YBHD"/>
    <property type="match status" value="1"/>
</dbReference>
<proteinExistence type="inferred from homology"/>
<dbReference type="Gene3D" id="3.40.190.290">
    <property type="match status" value="1"/>
</dbReference>
<dbReference type="RefSeq" id="WP_246394668.1">
    <property type="nucleotide sequence ID" value="NZ_JACHWZ010000006.1"/>
</dbReference>
<evidence type="ECO:0000256" key="1">
    <source>
        <dbReference type="ARBA" id="ARBA00009437"/>
    </source>
</evidence>
<protein>
    <submittedName>
        <fullName evidence="7">LysR family carnitine catabolism transcriptional activator</fullName>
    </submittedName>
</protein>
<keyword evidence="8" id="KW-1185">Reference proteome</keyword>
<evidence type="ECO:0000256" key="5">
    <source>
        <dbReference type="SAM" id="MobiDB-lite"/>
    </source>
</evidence>
<keyword evidence="4" id="KW-0804">Transcription</keyword>
<evidence type="ECO:0000313" key="8">
    <source>
        <dbReference type="Proteomes" id="UP000535937"/>
    </source>
</evidence>
<accession>A0A7W4WC11</accession>